<dbReference type="eggNOG" id="COG0596">
    <property type="taxonomic scope" value="Bacteria"/>
</dbReference>
<dbReference type="Proteomes" id="UP000030377">
    <property type="component" value="Unassembled WGS sequence"/>
</dbReference>
<organism evidence="1 2">
    <name type="scientific">Bradyrhizobium japonicum</name>
    <dbReference type="NCBI Taxonomy" id="375"/>
    <lineage>
        <taxon>Bacteria</taxon>
        <taxon>Pseudomonadati</taxon>
        <taxon>Pseudomonadota</taxon>
        <taxon>Alphaproteobacteria</taxon>
        <taxon>Hyphomicrobiales</taxon>
        <taxon>Nitrobacteraceae</taxon>
        <taxon>Bradyrhizobium</taxon>
    </lineage>
</organism>
<dbReference type="GO" id="GO:0016787">
    <property type="term" value="F:hydrolase activity"/>
    <property type="evidence" value="ECO:0007669"/>
    <property type="project" value="UniProtKB-KW"/>
</dbReference>
<dbReference type="PANTHER" id="PTHR43689:SF8">
    <property type="entry name" value="ALPHA_BETA-HYDROLASES SUPERFAMILY PROTEIN"/>
    <property type="match status" value="1"/>
</dbReference>
<keyword evidence="1" id="KW-0378">Hydrolase</keyword>
<reference evidence="1 2" key="1">
    <citation type="submission" date="2014-09" db="EMBL/GenBank/DDBJ databases">
        <title>Draft genome of Bradyrhizobium japonicum Is-34.</title>
        <authorList>
            <person name="Tsurumaru H."/>
            <person name="Yamakawa T."/>
            <person name="Hashimoto S."/>
            <person name="Okizaki K."/>
            <person name="Kanesaki Y."/>
            <person name="Yoshikawa H."/>
            <person name="Yajima S."/>
        </authorList>
    </citation>
    <scope>NUCLEOTIDE SEQUENCE [LARGE SCALE GENOMIC DNA]</scope>
    <source>
        <strain evidence="1 2">Is-34</strain>
    </source>
</reference>
<dbReference type="GeneID" id="64071908"/>
<protein>
    <submittedName>
        <fullName evidence="1">Alpha/beta hydrolase</fullName>
    </submittedName>
</protein>
<dbReference type="AlphaFoldDB" id="A0A0A3Z718"/>
<dbReference type="EMBL" id="JRPN01000001">
    <property type="protein sequence ID" value="KGT81683.1"/>
    <property type="molecule type" value="Genomic_DNA"/>
</dbReference>
<name>A0A0A3Z718_BRAJP</name>
<dbReference type="RefSeq" id="WP_014493185.1">
    <property type="nucleotide sequence ID" value="NZ_BJNK01000018.1"/>
</dbReference>
<dbReference type="InterPro" id="IPR000639">
    <property type="entry name" value="Epox_hydrolase-like"/>
</dbReference>
<dbReference type="PRINTS" id="PR00111">
    <property type="entry name" value="ABHYDROLASE"/>
</dbReference>
<dbReference type="InterPro" id="IPR000073">
    <property type="entry name" value="AB_hydrolase_1"/>
</dbReference>
<dbReference type="Pfam" id="PF00561">
    <property type="entry name" value="Abhydrolase_1"/>
    <property type="match status" value="1"/>
</dbReference>
<dbReference type="SUPFAM" id="SSF53474">
    <property type="entry name" value="alpha/beta-Hydrolases"/>
    <property type="match status" value="1"/>
</dbReference>
<accession>A0A0A3Z718</accession>
<dbReference type="Gene3D" id="3.40.50.1820">
    <property type="entry name" value="alpha/beta hydrolase"/>
    <property type="match status" value="1"/>
</dbReference>
<proteinExistence type="predicted"/>
<dbReference type="InterPro" id="IPR029058">
    <property type="entry name" value="AB_hydrolase_fold"/>
</dbReference>
<gene>
    <name evidence="1" type="ORF">MA20_02820</name>
</gene>
<sequence length="345" mass="37267">MALPRTRSLSLQSDYTAALRRHPALMAFAGAASLLGAMAIVNGRVAKKAERDNPPRGQFLEIDGVRLHYVERGNGRPLVLLHGNGSMIQDFESSGLIDLAANRFRVIVFDRPGFGHSSRPRNVIWTPEAQADLFRKALDRLSVQRAIVLGHSWGAAVALALATRHPSFVEALVLASGYYFPTVRADSAASSMSSIPGMGDAISHTISPIVSRLLWPSMLRKMFGPRPVPDKFVGFPKELALRPSQMRASAAEATLMIPAAFESSKSYDQLKMPTIIIAGDEDRLIDINKQSVRLHGEIAHSKLHRVAGAGHMIQQSATARLMAAIDEAAAATDIGGNAPHRFASA</sequence>
<evidence type="ECO:0000313" key="2">
    <source>
        <dbReference type="Proteomes" id="UP000030377"/>
    </source>
</evidence>
<dbReference type="PANTHER" id="PTHR43689">
    <property type="entry name" value="HYDROLASE"/>
    <property type="match status" value="1"/>
</dbReference>
<dbReference type="PRINTS" id="PR00412">
    <property type="entry name" value="EPOXHYDRLASE"/>
</dbReference>
<dbReference type="PATRIC" id="fig|375.37.peg.6941"/>
<evidence type="ECO:0000313" key="1">
    <source>
        <dbReference type="EMBL" id="KGT81683.1"/>
    </source>
</evidence>
<dbReference type="KEGG" id="bjp:RN69_14905"/>
<comment type="caution">
    <text evidence="1">The sequence shown here is derived from an EMBL/GenBank/DDBJ whole genome shotgun (WGS) entry which is preliminary data.</text>
</comment>